<evidence type="ECO:0000313" key="1">
    <source>
        <dbReference type="EMBL" id="SUZ63383.1"/>
    </source>
</evidence>
<protein>
    <submittedName>
        <fullName evidence="1">Uncharacterized protein</fullName>
    </submittedName>
</protein>
<gene>
    <name evidence="1" type="ORF">METZ01_LOCUS16237</name>
</gene>
<dbReference type="EMBL" id="UINC01000915">
    <property type="protein sequence ID" value="SUZ63383.1"/>
    <property type="molecule type" value="Genomic_DNA"/>
</dbReference>
<accession>A0A381PD25</accession>
<organism evidence="1">
    <name type="scientific">marine metagenome</name>
    <dbReference type="NCBI Taxonomy" id="408172"/>
    <lineage>
        <taxon>unclassified sequences</taxon>
        <taxon>metagenomes</taxon>
        <taxon>ecological metagenomes</taxon>
    </lineage>
</organism>
<reference evidence="1" key="1">
    <citation type="submission" date="2018-05" db="EMBL/GenBank/DDBJ databases">
        <authorList>
            <person name="Lanie J.A."/>
            <person name="Ng W.-L."/>
            <person name="Kazmierczak K.M."/>
            <person name="Andrzejewski T.M."/>
            <person name="Davidsen T.M."/>
            <person name="Wayne K.J."/>
            <person name="Tettelin H."/>
            <person name="Glass J.I."/>
            <person name="Rusch D."/>
            <person name="Podicherti R."/>
            <person name="Tsui H.-C.T."/>
            <person name="Winkler M.E."/>
        </authorList>
    </citation>
    <scope>NUCLEOTIDE SEQUENCE</scope>
</reference>
<sequence length="37" mass="3943">VDVGPYGINKADRGCNFVSNQGKNEIALSGQETGLQY</sequence>
<dbReference type="AlphaFoldDB" id="A0A381PD25"/>
<name>A0A381PD25_9ZZZZ</name>
<feature type="non-terminal residue" evidence="1">
    <location>
        <position position="1"/>
    </location>
</feature>
<proteinExistence type="predicted"/>